<dbReference type="STRING" id="64571.A0A1Y2H2U7"/>
<accession>A0A1Y2H2U7</accession>
<dbReference type="Proteomes" id="UP000193648">
    <property type="component" value="Unassembled WGS sequence"/>
</dbReference>
<sequence>MKLPSFFRLTTLGVERSVTSYLSGPKVLMWTRAVGVLYLTAVLIGALATTPSLHYFISFFTNISFCALLIYYIWSLIRSIQYCRLPQENKENWTKQRSQIGEHIYWILYGTLTVFHILVPLVYWSVLRAHQKPHTGVYEWATISEHSADGIFMILEIIFTQMNLDIRHLVWALFFMLLFLLSAFVNYWTKNWWVYSFLDYNKHGWKIVGLFYVGTAVAIILLYVLVWGVHYYKEHLASRSKGAQARMRHGASDGDHGSSYSENTSVSSVSASTGAGIGTCMNNEKASIDVTLQSVKVEK</sequence>
<feature type="transmembrane region" description="Helical" evidence="1">
    <location>
        <begin position="170"/>
        <end position="189"/>
    </location>
</feature>
<gene>
    <name evidence="2" type="ORF">BCR41DRAFT_391308</name>
</gene>
<dbReference type="GO" id="GO:0016020">
    <property type="term" value="C:membrane"/>
    <property type="evidence" value="ECO:0007669"/>
    <property type="project" value="TreeGrafter"/>
</dbReference>
<proteinExistence type="predicted"/>
<organism evidence="2 3">
    <name type="scientific">Lobosporangium transversale</name>
    <dbReference type="NCBI Taxonomy" id="64571"/>
    <lineage>
        <taxon>Eukaryota</taxon>
        <taxon>Fungi</taxon>
        <taxon>Fungi incertae sedis</taxon>
        <taxon>Mucoromycota</taxon>
        <taxon>Mortierellomycotina</taxon>
        <taxon>Mortierellomycetes</taxon>
        <taxon>Mortierellales</taxon>
        <taxon>Mortierellaceae</taxon>
        <taxon>Lobosporangium</taxon>
    </lineage>
</organism>
<feature type="transmembrane region" description="Helical" evidence="1">
    <location>
        <begin position="104"/>
        <end position="126"/>
    </location>
</feature>
<dbReference type="RefSeq" id="XP_021886563.1">
    <property type="nucleotide sequence ID" value="XM_022028341.1"/>
</dbReference>
<keyword evidence="1" id="KW-0472">Membrane</keyword>
<name>A0A1Y2H2U7_9FUNG</name>
<dbReference type="PANTHER" id="PTHR12242">
    <property type="entry name" value="OS02G0130600 PROTEIN-RELATED"/>
    <property type="match status" value="1"/>
</dbReference>
<evidence type="ECO:0000313" key="3">
    <source>
        <dbReference type="Proteomes" id="UP000193648"/>
    </source>
</evidence>
<reference evidence="2 3" key="1">
    <citation type="submission" date="2016-07" db="EMBL/GenBank/DDBJ databases">
        <title>Pervasive Adenine N6-methylation of Active Genes in Fungi.</title>
        <authorList>
            <consortium name="DOE Joint Genome Institute"/>
            <person name="Mondo S.J."/>
            <person name="Dannebaum R.O."/>
            <person name="Kuo R.C."/>
            <person name="Labutti K."/>
            <person name="Haridas S."/>
            <person name="Kuo A."/>
            <person name="Salamov A."/>
            <person name="Ahrendt S.R."/>
            <person name="Lipzen A."/>
            <person name="Sullivan W."/>
            <person name="Andreopoulos W.B."/>
            <person name="Clum A."/>
            <person name="Lindquist E."/>
            <person name="Daum C."/>
            <person name="Ramamoorthy G.K."/>
            <person name="Gryganskyi A."/>
            <person name="Culley D."/>
            <person name="Magnuson J.K."/>
            <person name="James T.Y."/>
            <person name="O'Malley M.A."/>
            <person name="Stajich J.E."/>
            <person name="Spatafora J.W."/>
            <person name="Visel A."/>
            <person name="Grigoriev I.V."/>
        </authorList>
    </citation>
    <scope>NUCLEOTIDE SEQUENCE [LARGE SCALE GENOMIC DNA]</scope>
    <source>
        <strain evidence="2 3">NRRL 3116</strain>
    </source>
</reference>
<dbReference type="AlphaFoldDB" id="A0A1Y2H2U7"/>
<keyword evidence="3" id="KW-1185">Reference proteome</keyword>
<dbReference type="PANTHER" id="PTHR12242:SF1">
    <property type="entry name" value="MYND-TYPE DOMAIN-CONTAINING PROTEIN"/>
    <property type="match status" value="1"/>
</dbReference>
<dbReference type="GeneID" id="33570184"/>
<evidence type="ECO:0000256" key="1">
    <source>
        <dbReference type="SAM" id="Phobius"/>
    </source>
</evidence>
<feature type="transmembrane region" description="Helical" evidence="1">
    <location>
        <begin position="27"/>
        <end position="47"/>
    </location>
</feature>
<dbReference type="EMBL" id="MCFF01000001">
    <property type="protein sequence ID" value="ORZ28890.1"/>
    <property type="molecule type" value="Genomic_DNA"/>
</dbReference>
<dbReference type="InParanoid" id="A0A1Y2H2U7"/>
<protein>
    <recommendedName>
        <fullName evidence="4">FAR-17a/AIG1-like protein-domain-containing protein</fullName>
    </recommendedName>
</protein>
<feature type="transmembrane region" description="Helical" evidence="1">
    <location>
        <begin position="209"/>
        <end position="232"/>
    </location>
</feature>
<evidence type="ECO:0008006" key="4">
    <source>
        <dbReference type="Google" id="ProtNLM"/>
    </source>
</evidence>
<keyword evidence="1" id="KW-1133">Transmembrane helix</keyword>
<feature type="transmembrane region" description="Helical" evidence="1">
    <location>
        <begin position="138"/>
        <end position="158"/>
    </location>
</feature>
<feature type="transmembrane region" description="Helical" evidence="1">
    <location>
        <begin position="53"/>
        <end position="74"/>
    </location>
</feature>
<evidence type="ECO:0000313" key="2">
    <source>
        <dbReference type="EMBL" id="ORZ28890.1"/>
    </source>
</evidence>
<dbReference type="OrthoDB" id="2341743at2759"/>
<keyword evidence="1" id="KW-0812">Transmembrane</keyword>
<comment type="caution">
    <text evidence="2">The sequence shown here is derived from an EMBL/GenBank/DDBJ whole genome shotgun (WGS) entry which is preliminary data.</text>
</comment>